<organism evidence="2 3">
    <name type="scientific">Calocera viscosa (strain TUFC12733)</name>
    <dbReference type="NCBI Taxonomy" id="1330018"/>
    <lineage>
        <taxon>Eukaryota</taxon>
        <taxon>Fungi</taxon>
        <taxon>Dikarya</taxon>
        <taxon>Basidiomycota</taxon>
        <taxon>Agaricomycotina</taxon>
        <taxon>Dacrymycetes</taxon>
        <taxon>Dacrymycetales</taxon>
        <taxon>Dacrymycetaceae</taxon>
        <taxon>Calocera</taxon>
    </lineage>
</organism>
<reference evidence="2 3" key="1">
    <citation type="journal article" date="2016" name="Mol. Biol. Evol.">
        <title>Comparative Genomics of Early-Diverging Mushroom-Forming Fungi Provides Insights into the Origins of Lignocellulose Decay Capabilities.</title>
        <authorList>
            <person name="Nagy L.G."/>
            <person name="Riley R."/>
            <person name="Tritt A."/>
            <person name="Adam C."/>
            <person name="Daum C."/>
            <person name="Floudas D."/>
            <person name="Sun H."/>
            <person name="Yadav J.S."/>
            <person name="Pangilinan J."/>
            <person name="Larsson K.H."/>
            <person name="Matsuura K."/>
            <person name="Barry K."/>
            <person name="Labutti K."/>
            <person name="Kuo R."/>
            <person name="Ohm R.A."/>
            <person name="Bhattacharya S.S."/>
            <person name="Shirouzu T."/>
            <person name="Yoshinaga Y."/>
            <person name="Martin F.M."/>
            <person name="Grigoriev I.V."/>
            <person name="Hibbett D.S."/>
        </authorList>
    </citation>
    <scope>NUCLEOTIDE SEQUENCE [LARGE SCALE GENOMIC DNA]</scope>
    <source>
        <strain evidence="2 3">TUFC12733</strain>
    </source>
</reference>
<sequence length="129" mass="14290">MKAANAVFVLPLLCLAVAMEDVVQRASGRASPSLSNLLPLSPVFAFQPIPTYTGTADATRERAQDAAAQEWTLSSLCGRHPHLTPRISVFFQLRPFGRVCTFCQRSSLHDLTHPHFHPFVPLYHLTAHD</sequence>
<dbReference type="Proteomes" id="UP000076738">
    <property type="component" value="Unassembled WGS sequence"/>
</dbReference>
<dbReference type="AlphaFoldDB" id="A0A167IVW7"/>
<keyword evidence="3" id="KW-1185">Reference proteome</keyword>
<dbReference type="EMBL" id="KV417305">
    <property type="protein sequence ID" value="KZO93016.1"/>
    <property type="molecule type" value="Genomic_DNA"/>
</dbReference>
<evidence type="ECO:0000313" key="2">
    <source>
        <dbReference type="EMBL" id="KZO93016.1"/>
    </source>
</evidence>
<feature type="chain" id="PRO_5007888481" description="Secreted protein" evidence="1">
    <location>
        <begin position="19"/>
        <end position="129"/>
    </location>
</feature>
<evidence type="ECO:0000256" key="1">
    <source>
        <dbReference type="SAM" id="SignalP"/>
    </source>
</evidence>
<protein>
    <recommendedName>
        <fullName evidence="4">Secreted protein</fullName>
    </recommendedName>
</protein>
<name>A0A167IVW7_CALVF</name>
<evidence type="ECO:0008006" key="4">
    <source>
        <dbReference type="Google" id="ProtNLM"/>
    </source>
</evidence>
<evidence type="ECO:0000313" key="3">
    <source>
        <dbReference type="Proteomes" id="UP000076738"/>
    </source>
</evidence>
<gene>
    <name evidence="2" type="ORF">CALVIDRAFT_540483</name>
</gene>
<keyword evidence="1" id="KW-0732">Signal</keyword>
<feature type="signal peptide" evidence="1">
    <location>
        <begin position="1"/>
        <end position="18"/>
    </location>
</feature>
<proteinExistence type="predicted"/>
<accession>A0A167IVW7</accession>